<dbReference type="Gene3D" id="3.40.50.1820">
    <property type="entry name" value="alpha/beta hydrolase"/>
    <property type="match status" value="1"/>
</dbReference>
<proteinExistence type="predicted"/>
<evidence type="ECO:0000313" key="1">
    <source>
        <dbReference type="EMBL" id="TVO77815.1"/>
    </source>
</evidence>
<dbReference type="InterPro" id="IPR029058">
    <property type="entry name" value="AB_hydrolase_fold"/>
</dbReference>
<reference evidence="1 2" key="1">
    <citation type="submission" date="2019-07" db="EMBL/GenBank/DDBJ databases">
        <title>The pathways for chlorine oxyanion respiration interact through the shared metabolite chlorate.</title>
        <authorList>
            <person name="Barnum T.P."/>
            <person name="Cheng Y."/>
            <person name="Hill K.A."/>
            <person name="Lucas L.N."/>
            <person name="Carlson H.K."/>
            <person name="Coates J.D."/>
        </authorList>
    </citation>
    <scope>NUCLEOTIDE SEQUENCE [LARGE SCALE GENOMIC DNA]</scope>
    <source>
        <strain evidence="1 2">BK-1</strain>
    </source>
</reference>
<dbReference type="InterPro" id="IPR010662">
    <property type="entry name" value="RBBP9/YdeN"/>
</dbReference>
<organism evidence="1 2">
    <name type="scientific">Sedimenticola selenatireducens</name>
    <dbReference type="NCBI Taxonomy" id="191960"/>
    <lineage>
        <taxon>Bacteria</taxon>
        <taxon>Pseudomonadati</taxon>
        <taxon>Pseudomonadota</taxon>
        <taxon>Gammaproteobacteria</taxon>
        <taxon>Chromatiales</taxon>
        <taxon>Sedimenticolaceae</taxon>
        <taxon>Sedimenticola</taxon>
    </lineage>
</organism>
<dbReference type="AlphaFoldDB" id="A0A557SK53"/>
<keyword evidence="1" id="KW-0378">Hydrolase</keyword>
<keyword evidence="2" id="KW-1185">Reference proteome</keyword>
<dbReference type="Pfam" id="PF06821">
    <property type="entry name" value="Ser_hydrolase"/>
    <property type="match status" value="1"/>
</dbReference>
<name>A0A557SK53_9GAMM</name>
<gene>
    <name evidence="1" type="ORF">FHP88_03175</name>
</gene>
<dbReference type="SUPFAM" id="SSF53474">
    <property type="entry name" value="alpha/beta-Hydrolases"/>
    <property type="match status" value="1"/>
</dbReference>
<dbReference type="GO" id="GO:0016787">
    <property type="term" value="F:hydrolase activity"/>
    <property type="evidence" value="ECO:0007669"/>
    <property type="project" value="UniProtKB-KW"/>
</dbReference>
<evidence type="ECO:0000313" key="2">
    <source>
        <dbReference type="Proteomes" id="UP000316649"/>
    </source>
</evidence>
<dbReference type="OrthoDB" id="9804993at2"/>
<sequence length="197" mass="22273">MNMNRSDPIHYIIVPGYQNSGPDHWQTLWEKRLLNSRRNQPSSWDHPEHDDWVIALNRAVDSTTDPIIFIAHSLGTITVAEWARQYASDRIIGALLVAIPDVQRPDLPEVIQGFSNPILEPLPFPAIAVLSNNDPYAALSRGRLLAERFGAQIQEIGNYGHINHESGLGEWEIGLKWLDQLIQFNTQQHQSGKTRTG</sequence>
<accession>A0A557SK53</accession>
<dbReference type="Proteomes" id="UP000316649">
    <property type="component" value="Unassembled WGS sequence"/>
</dbReference>
<dbReference type="EMBL" id="VMNH01000004">
    <property type="protein sequence ID" value="TVO77815.1"/>
    <property type="molecule type" value="Genomic_DNA"/>
</dbReference>
<comment type="caution">
    <text evidence="1">The sequence shown here is derived from an EMBL/GenBank/DDBJ whole genome shotgun (WGS) entry which is preliminary data.</text>
</comment>
<protein>
    <submittedName>
        <fullName evidence="1">Alpha/beta hydrolase</fullName>
    </submittedName>
</protein>